<organism evidence="6 7">
    <name type="scientific">Paenibacillus gyeongsangnamensis</name>
    <dbReference type="NCBI Taxonomy" id="3388067"/>
    <lineage>
        <taxon>Bacteria</taxon>
        <taxon>Bacillati</taxon>
        <taxon>Bacillota</taxon>
        <taxon>Bacilli</taxon>
        <taxon>Bacillales</taxon>
        <taxon>Paenibacillaceae</taxon>
        <taxon>Paenibacillus</taxon>
    </lineage>
</organism>
<dbReference type="PANTHER" id="PTHR11113:SF14">
    <property type="entry name" value="N-ACETYLGLUCOSAMINE-6-PHOSPHATE DEACETYLASE"/>
    <property type="match status" value="1"/>
</dbReference>
<sequence>MQEKVTVITGIHYRTEQSVSLYLEDGRIKEIVPLPAERSGSALPWIGPGLVDLQINGYGGADFNTIPLPEGTVERATRALWQEGVTSYYPTVITNGDEEIEQALRTIARACASDRVSAAAVAGIHLEGPFISCEDGPRGAHSASYVKAPDWELFERWQEAAEGRIRIVTLSPEWPDAVRFIERCAAQGVTVSIGHTSATEEQIAEAVQAGARMSTHLGNGAHLALPRHPNYIWSQLAQDGLSACVIADGFHLPDPVLKVVFRTKGERAMIVSDAVYLSGMAPGAYESHIGGKVVLTPEGRLHLAENPSLLAGSVQLLPSGIHHLASRGLASFAEAWEMASVRPSAFMGLTAQRGLEVGAAADLVLFDRDDQGISIRHTYKAGQKVF</sequence>
<keyword evidence="2" id="KW-0479">Metal-binding</keyword>
<gene>
    <name evidence="6" type="ORF">O9H85_09945</name>
</gene>
<evidence type="ECO:0000259" key="5">
    <source>
        <dbReference type="Pfam" id="PF01979"/>
    </source>
</evidence>
<reference evidence="6 7" key="1">
    <citation type="submission" date="2022-12" db="EMBL/GenBank/DDBJ databases">
        <title>Draft genome sequence of Paenibacillus sp. dW9.</title>
        <authorList>
            <person name="Choi E.-W."/>
            <person name="Kim D.-U."/>
        </authorList>
    </citation>
    <scope>NUCLEOTIDE SEQUENCE [LARGE SCALE GENOMIC DNA]</scope>
    <source>
        <strain evidence="7">dW9</strain>
    </source>
</reference>
<keyword evidence="3 4" id="KW-0378">Hydrolase</keyword>
<comment type="caution">
    <text evidence="6">The sequence shown here is derived from an EMBL/GenBank/DDBJ whole genome shotgun (WGS) entry which is preliminary data.</text>
</comment>
<feature type="domain" description="Amidohydrolase-related" evidence="5">
    <location>
        <begin position="48"/>
        <end position="379"/>
    </location>
</feature>
<dbReference type="SUPFAM" id="SSF51556">
    <property type="entry name" value="Metallo-dependent hydrolases"/>
    <property type="match status" value="1"/>
</dbReference>
<dbReference type="PIRSF" id="PIRSF038994">
    <property type="entry name" value="NagA"/>
    <property type="match status" value="1"/>
</dbReference>
<comment type="similarity">
    <text evidence="1 4">Belongs to the metallo-dependent hydrolases superfamily. NagA family.</text>
</comment>
<evidence type="ECO:0000256" key="3">
    <source>
        <dbReference type="ARBA" id="ARBA00022801"/>
    </source>
</evidence>
<evidence type="ECO:0000313" key="6">
    <source>
        <dbReference type="EMBL" id="MCZ8512730.1"/>
    </source>
</evidence>
<protein>
    <submittedName>
        <fullName evidence="6">Amidohydrolase family protein</fullName>
    </submittedName>
</protein>
<evidence type="ECO:0000313" key="7">
    <source>
        <dbReference type="Proteomes" id="UP001527882"/>
    </source>
</evidence>
<accession>A0ABT4Q779</accession>
<evidence type="ECO:0000256" key="4">
    <source>
        <dbReference type="PIRNR" id="PIRNR038994"/>
    </source>
</evidence>
<name>A0ABT4Q779_9BACL</name>
<dbReference type="Proteomes" id="UP001527882">
    <property type="component" value="Unassembled WGS sequence"/>
</dbReference>
<evidence type="ECO:0000256" key="2">
    <source>
        <dbReference type="ARBA" id="ARBA00022723"/>
    </source>
</evidence>
<keyword evidence="7" id="KW-1185">Reference proteome</keyword>
<dbReference type="InterPro" id="IPR032466">
    <property type="entry name" value="Metal_Hydrolase"/>
</dbReference>
<dbReference type="RefSeq" id="WP_269881178.1">
    <property type="nucleotide sequence ID" value="NZ_JAQAGZ010000005.1"/>
</dbReference>
<evidence type="ECO:0000256" key="1">
    <source>
        <dbReference type="ARBA" id="ARBA00010716"/>
    </source>
</evidence>
<dbReference type="InterPro" id="IPR006680">
    <property type="entry name" value="Amidohydro-rel"/>
</dbReference>
<dbReference type="Gene3D" id="3.20.20.140">
    <property type="entry name" value="Metal-dependent hydrolases"/>
    <property type="match status" value="1"/>
</dbReference>
<dbReference type="InterPro" id="IPR003764">
    <property type="entry name" value="GlcNAc_6-P_deAcase"/>
</dbReference>
<dbReference type="PANTHER" id="PTHR11113">
    <property type="entry name" value="N-ACETYLGLUCOSAMINE-6-PHOSPHATE DEACETYLASE"/>
    <property type="match status" value="1"/>
</dbReference>
<keyword evidence="4" id="KW-0119">Carbohydrate metabolism</keyword>
<proteinExistence type="inferred from homology"/>
<dbReference type="Pfam" id="PF01979">
    <property type="entry name" value="Amidohydro_1"/>
    <property type="match status" value="1"/>
</dbReference>
<dbReference type="EMBL" id="JAQAGZ010000005">
    <property type="protein sequence ID" value="MCZ8512730.1"/>
    <property type="molecule type" value="Genomic_DNA"/>
</dbReference>